<dbReference type="GO" id="GO:0034399">
    <property type="term" value="C:nuclear periphery"/>
    <property type="evidence" value="ECO:0007669"/>
    <property type="project" value="EnsemblPlants"/>
</dbReference>
<comment type="subcellular location">
    <subcellularLocation>
        <location evidence="1">Nucleus inner membrane</location>
    </subcellularLocation>
</comment>
<evidence type="ECO:0000256" key="3">
    <source>
        <dbReference type="ARBA" id="ARBA00022692"/>
    </source>
</evidence>
<dbReference type="Gene3D" id="1.10.10.1180">
    <property type="entry name" value="MAN1, winged-helix domain"/>
    <property type="match status" value="1"/>
</dbReference>
<dbReference type="InterPro" id="IPR044780">
    <property type="entry name" value="Heh2/Src1"/>
</dbReference>
<dbReference type="OMA" id="FERIVCE"/>
<evidence type="ECO:0000313" key="10">
    <source>
        <dbReference type="EnsemblPlants" id="Kaladp0048s0684.1.v1.1"/>
    </source>
</evidence>
<dbReference type="InterPro" id="IPR018996">
    <property type="entry name" value="Man1/Src1-like_C"/>
</dbReference>
<dbReference type="PANTHER" id="PTHR47808:SF2">
    <property type="entry name" value="LEM DOMAIN-CONTAINING PROTEIN 2"/>
    <property type="match status" value="1"/>
</dbReference>
<dbReference type="GO" id="GO:0003682">
    <property type="term" value="F:chromatin binding"/>
    <property type="evidence" value="ECO:0007669"/>
    <property type="project" value="InterPro"/>
</dbReference>
<proteinExistence type="predicted"/>
<dbReference type="PANTHER" id="PTHR47808">
    <property type="entry name" value="INNER NUCLEAR MEMBRANE PROTEIN HEH2-RELATED"/>
    <property type="match status" value="1"/>
</dbReference>
<dbReference type="Proteomes" id="UP000594263">
    <property type="component" value="Unplaced"/>
</dbReference>
<dbReference type="Gramene" id="Kaladp0048s0684.1.v1.1">
    <property type="protein sequence ID" value="Kaladp0048s0684.1.v1.1"/>
    <property type="gene ID" value="Kaladp0048s0684.v1.1"/>
</dbReference>
<keyword evidence="3 8" id="KW-0812">Transmembrane</keyword>
<reference evidence="10" key="1">
    <citation type="submission" date="2021-01" db="UniProtKB">
        <authorList>
            <consortium name="EnsemblPlants"/>
        </authorList>
    </citation>
    <scope>IDENTIFICATION</scope>
</reference>
<feature type="domain" description="Man1/Src1-like C-terminal" evidence="9">
    <location>
        <begin position="14"/>
        <end position="239"/>
    </location>
</feature>
<dbReference type="GO" id="GO:0005637">
    <property type="term" value="C:nuclear inner membrane"/>
    <property type="evidence" value="ECO:0007669"/>
    <property type="project" value="UniProtKB-SubCell"/>
</dbReference>
<evidence type="ECO:0000256" key="4">
    <source>
        <dbReference type="ARBA" id="ARBA00022989"/>
    </source>
</evidence>
<keyword evidence="11" id="KW-1185">Reference proteome</keyword>
<evidence type="ECO:0000256" key="2">
    <source>
        <dbReference type="ARBA" id="ARBA00022553"/>
    </source>
</evidence>
<sequence>MECVKGYRARGRFCVEDGDVVEKAGKISELIVNFVCEANARSVCDGVGALWVNEVDMLNNLDKTRLMDSLGIEDSLFPLAKQKALQSIYNILETRRNFKRVQELKCPDLLVKRYKSYACRMREWLSEHVSVLMPVFAALVGCTLVLQKLRRRRLLAARVEELYQQVCETLEEIAMISRNSDGHGEPWVVASWLRDHLLLPKERKNPELWKMVEELVQEDSRLDRYPKLVKGEAKVVWEWQVEGGSLSSSRKKKKGVDGKSKLFPEETPPRAVSDQDYSERKPSESLH</sequence>
<evidence type="ECO:0000256" key="6">
    <source>
        <dbReference type="ARBA" id="ARBA00023242"/>
    </source>
</evidence>
<dbReference type="EnsemblPlants" id="Kaladp0048s0684.1.v1.1">
    <property type="protein sequence ID" value="Kaladp0048s0684.1.v1.1"/>
    <property type="gene ID" value="Kaladp0048s0684.v1.1"/>
</dbReference>
<dbReference type="InterPro" id="IPR041885">
    <property type="entry name" value="MAN1_winged_helix_dom"/>
</dbReference>
<protein>
    <recommendedName>
        <fullName evidence="9">Man1/Src1-like C-terminal domain-containing protein</fullName>
    </recommendedName>
</protein>
<evidence type="ECO:0000256" key="1">
    <source>
        <dbReference type="ARBA" id="ARBA00004540"/>
    </source>
</evidence>
<feature type="compositionally biased region" description="Basic and acidic residues" evidence="7">
    <location>
        <begin position="255"/>
        <end position="268"/>
    </location>
</feature>
<evidence type="ECO:0000256" key="8">
    <source>
        <dbReference type="SAM" id="Phobius"/>
    </source>
</evidence>
<evidence type="ECO:0000259" key="9">
    <source>
        <dbReference type="Pfam" id="PF09402"/>
    </source>
</evidence>
<dbReference type="GO" id="GO:0005783">
    <property type="term" value="C:endoplasmic reticulum"/>
    <property type="evidence" value="ECO:0007669"/>
    <property type="project" value="TreeGrafter"/>
</dbReference>
<dbReference type="Pfam" id="PF09402">
    <property type="entry name" value="MSC"/>
    <property type="match status" value="1"/>
</dbReference>
<accession>A0A7N0TYW2</accession>
<feature type="compositionally biased region" description="Basic and acidic residues" evidence="7">
    <location>
        <begin position="277"/>
        <end position="287"/>
    </location>
</feature>
<keyword evidence="2" id="KW-0597">Phosphoprotein</keyword>
<feature type="transmembrane region" description="Helical" evidence="8">
    <location>
        <begin position="129"/>
        <end position="146"/>
    </location>
</feature>
<evidence type="ECO:0000313" key="11">
    <source>
        <dbReference type="Proteomes" id="UP000594263"/>
    </source>
</evidence>
<keyword evidence="4 8" id="KW-1133">Transmembrane helix</keyword>
<keyword evidence="5 8" id="KW-0472">Membrane</keyword>
<keyword evidence="6" id="KW-0539">Nucleus</keyword>
<evidence type="ECO:0000256" key="5">
    <source>
        <dbReference type="ARBA" id="ARBA00023136"/>
    </source>
</evidence>
<evidence type="ECO:0000256" key="7">
    <source>
        <dbReference type="SAM" id="MobiDB-lite"/>
    </source>
</evidence>
<dbReference type="AlphaFoldDB" id="A0A7N0TYW2"/>
<dbReference type="GO" id="GO:0071763">
    <property type="term" value="P:nuclear membrane organization"/>
    <property type="evidence" value="ECO:0007669"/>
    <property type="project" value="TreeGrafter"/>
</dbReference>
<feature type="region of interest" description="Disordered" evidence="7">
    <location>
        <begin position="244"/>
        <end position="287"/>
    </location>
</feature>
<name>A0A7N0TYW2_KALFE</name>
<organism evidence="10 11">
    <name type="scientific">Kalanchoe fedtschenkoi</name>
    <name type="common">Lavender scallops</name>
    <name type="synonym">South American air plant</name>
    <dbReference type="NCBI Taxonomy" id="63787"/>
    <lineage>
        <taxon>Eukaryota</taxon>
        <taxon>Viridiplantae</taxon>
        <taxon>Streptophyta</taxon>
        <taxon>Embryophyta</taxon>
        <taxon>Tracheophyta</taxon>
        <taxon>Spermatophyta</taxon>
        <taxon>Magnoliopsida</taxon>
        <taxon>eudicotyledons</taxon>
        <taxon>Gunneridae</taxon>
        <taxon>Pentapetalae</taxon>
        <taxon>Saxifragales</taxon>
        <taxon>Crassulaceae</taxon>
        <taxon>Kalanchoe</taxon>
    </lineage>
</organism>